<keyword evidence="1" id="KW-0489">Methyltransferase</keyword>
<proteinExistence type="predicted"/>
<evidence type="ECO:0000313" key="1">
    <source>
        <dbReference type="EMBL" id="SDG53695.1"/>
    </source>
</evidence>
<dbReference type="PIRSF" id="PIRSF017393">
    <property type="entry name" value="MTase_SAV2177"/>
    <property type="match status" value="1"/>
</dbReference>
<evidence type="ECO:0000313" key="2">
    <source>
        <dbReference type="Proteomes" id="UP000198923"/>
    </source>
</evidence>
<keyword evidence="1" id="KW-0808">Transferase</keyword>
<dbReference type="InterPro" id="IPR006764">
    <property type="entry name" value="SAM_dep_MeTrfase_SAV2177_type"/>
</dbReference>
<dbReference type="GO" id="GO:0032259">
    <property type="term" value="P:methylation"/>
    <property type="evidence" value="ECO:0007669"/>
    <property type="project" value="UniProtKB-KW"/>
</dbReference>
<organism evidence="1 2">
    <name type="scientific">Sinosporangium album</name>
    <dbReference type="NCBI Taxonomy" id="504805"/>
    <lineage>
        <taxon>Bacteria</taxon>
        <taxon>Bacillati</taxon>
        <taxon>Actinomycetota</taxon>
        <taxon>Actinomycetes</taxon>
        <taxon>Streptosporangiales</taxon>
        <taxon>Streptosporangiaceae</taxon>
        <taxon>Sinosporangium</taxon>
    </lineage>
</organism>
<dbReference type="InterPro" id="IPR029063">
    <property type="entry name" value="SAM-dependent_MTases_sf"/>
</dbReference>
<dbReference type="Proteomes" id="UP000198923">
    <property type="component" value="Unassembled WGS sequence"/>
</dbReference>
<dbReference type="RefSeq" id="WP_093169414.1">
    <property type="nucleotide sequence ID" value="NZ_FNCN01000005.1"/>
</dbReference>
<accession>A0A1G7V1D7</accession>
<keyword evidence="2" id="KW-1185">Reference proteome</keyword>
<dbReference type="Pfam" id="PF04672">
    <property type="entry name" value="Methyltransf_19"/>
    <property type="match status" value="1"/>
</dbReference>
<dbReference type="AlphaFoldDB" id="A0A1G7V1D7"/>
<dbReference type="SUPFAM" id="SSF53335">
    <property type="entry name" value="S-adenosyl-L-methionine-dependent methyltransferases"/>
    <property type="match status" value="1"/>
</dbReference>
<dbReference type="GO" id="GO:0008168">
    <property type="term" value="F:methyltransferase activity"/>
    <property type="evidence" value="ECO:0007669"/>
    <property type="project" value="UniProtKB-KW"/>
</dbReference>
<protein>
    <submittedName>
        <fullName evidence="1">S-adenosyl methyltransferase</fullName>
    </submittedName>
</protein>
<dbReference type="EMBL" id="FNCN01000005">
    <property type="protein sequence ID" value="SDG53695.1"/>
    <property type="molecule type" value="Genomic_DNA"/>
</dbReference>
<name>A0A1G7V1D7_9ACTN</name>
<dbReference type="CDD" id="cd02440">
    <property type="entry name" value="AdoMet_MTases"/>
    <property type="match status" value="1"/>
</dbReference>
<reference evidence="1 2" key="1">
    <citation type="submission" date="2016-10" db="EMBL/GenBank/DDBJ databases">
        <authorList>
            <person name="de Groot N.N."/>
        </authorList>
    </citation>
    <scope>NUCLEOTIDE SEQUENCE [LARGE SCALE GENOMIC DNA]</scope>
    <source>
        <strain evidence="1 2">CPCC 201354</strain>
    </source>
</reference>
<dbReference type="OrthoDB" id="3216820at2"/>
<sequence length="266" mass="29488">MTEQGPSGVNTRIPNVARMYDYYLGGKDNFTADREAAEKVLAIVPEVRFSTRENRAFLGRSVRFMVNAGIRQFLDIGTGLPTLQNVHQVAQAIEPESRVAYVDNDPVVGVHGRAILARTENVTMVEGDLRRPQEILDQPAVRQLIDFDRPVGVMLLAIMHFISDKEDPMSIIQTLREAMAPGSYFVLSHVAIDARPAAAPGVEQVYSKASSPFISRTGAEISRFFEGFELEEPGVVNLPEWRPDPGSHVLYRGIGSYFLCGVGRRL</sequence>
<dbReference type="STRING" id="504805.SAMN05421505_10575"/>
<dbReference type="Gene3D" id="3.40.50.150">
    <property type="entry name" value="Vaccinia Virus protein VP39"/>
    <property type="match status" value="1"/>
</dbReference>
<gene>
    <name evidence="1" type="ORF">SAMN05421505_10575</name>
</gene>